<dbReference type="EMBL" id="JAARLZ010000002">
    <property type="protein sequence ID" value="NII05806.1"/>
    <property type="molecule type" value="Genomic_DNA"/>
</dbReference>
<feature type="domain" description="Tetrapyrrole methylase" evidence="1">
    <location>
        <begin position="2"/>
        <end position="135"/>
    </location>
</feature>
<keyword evidence="3" id="KW-1185">Reference proteome</keyword>
<dbReference type="CDD" id="cd19916">
    <property type="entry name" value="OphMA_like"/>
    <property type="match status" value="1"/>
</dbReference>
<reference evidence="2 3" key="1">
    <citation type="submission" date="2020-03" db="EMBL/GenBank/DDBJ databases">
        <authorList>
            <person name="Lai Q."/>
        </authorList>
    </citation>
    <scope>NUCLEOTIDE SEQUENCE [LARGE SCALE GENOMIC DNA]</scope>
    <source>
        <strain evidence="2 3">CCUG 25036</strain>
    </source>
</reference>
<dbReference type="RefSeq" id="WP_166946882.1">
    <property type="nucleotide sequence ID" value="NZ_JAARLZ010000002.1"/>
</dbReference>
<dbReference type="SUPFAM" id="SSF53790">
    <property type="entry name" value="Tetrapyrrole methylase"/>
    <property type="match status" value="1"/>
</dbReference>
<sequence>MGVGMMLGSHLTPLARSEIEGADVVFVAVSDALVERWIIAMHPDARSLQPLYAEDKPRTETYAHMVDVILTEVRAGRRVCAVFYGHPGIFVSASHECIRQALAEGYPAHMEPGISASDCLYADLGIDPGSVGCQHYEATQFLLYGRRFDTSAWLILWQVGLVGDVTLRQRTTGRAYRQVLVDVLCQDVPADHEVILYRAPVLPVDGPQIMRLPLRALPEADFGTSHTLVIPPCADLHVNASILARLRRLSADAGT</sequence>
<dbReference type="InterPro" id="IPR000878">
    <property type="entry name" value="4pyrrol_Mease"/>
</dbReference>
<dbReference type="Gene3D" id="3.40.1010.10">
    <property type="entry name" value="Cobalt-precorrin-4 Transmethylase, Domain 1"/>
    <property type="match status" value="1"/>
</dbReference>
<organism evidence="2 3">
    <name type="scientific">Luteibacter anthropi</name>
    <dbReference type="NCBI Taxonomy" id="564369"/>
    <lineage>
        <taxon>Bacteria</taxon>
        <taxon>Pseudomonadati</taxon>
        <taxon>Pseudomonadota</taxon>
        <taxon>Gammaproteobacteria</taxon>
        <taxon>Lysobacterales</taxon>
        <taxon>Rhodanobacteraceae</taxon>
        <taxon>Luteibacter</taxon>
    </lineage>
</organism>
<dbReference type="GO" id="GO:0008168">
    <property type="term" value="F:methyltransferase activity"/>
    <property type="evidence" value="ECO:0007669"/>
    <property type="project" value="InterPro"/>
</dbReference>
<gene>
    <name evidence="2" type="ORF">HBF25_05290</name>
</gene>
<evidence type="ECO:0000259" key="1">
    <source>
        <dbReference type="Pfam" id="PF00590"/>
    </source>
</evidence>
<dbReference type="AlphaFoldDB" id="A0A7X5U8H0"/>
<evidence type="ECO:0000313" key="3">
    <source>
        <dbReference type="Proteomes" id="UP000490980"/>
    </source>
</evidence>
<dbReference type="InterPro" id="IPR014777">
    <property type="entry name" value="4pyrrole_Mease_sub1"/>
</dbReference>
<comment type="caution">
    <text evidence="2">The sequence shown here is derived from an EMBL/GenBank/DDBJ whole genome shotgun (WGS) entry which is preliminary data.</text>
</comment>
<name>A0A7X5U8H0_9GAMM</name>
<protein>
    <recommendedName>
        <fullName evidence="1">Tetrapyrrole methylase domain-containing protein</fullName>
    </recommendedName>
</protein>
<dbReference type="InterPro" id="IPR035996">
    <property type="entry name" value="4pyrrol_Methylase_sf"/>
</dbReference>
<evidence type="ECO:0000313" key="2">
    <source>
        <dbReference type="EMBL" id="NII05806.1"/>
    </source>
</evidence>
<proteinExistence type="predicted"/>
<accession>A0A7X5U8H0</accession>
<dbReference type="Proteomes" id="UP000490980">
    <property type="component" value="Unassembled WGS sequence"/>
</dbReference>
<dbReference type="Pfam" id="PF00590">
    <property type="entry name" value="TP_methylase"/>
    <property type="match status" value="1"/>
</dbReference>